<dbReference type="RefSeq" id="WP_074292935.1">
    <property type="nucleotide sequence ID" value="NZ_FSFF01000001.1"/>
</dbReference>
<evidence type="ECO:0000313" key="2">
    <source>
        <dbReference type="Proteomes" id="UP000185210"/>
    </source>
</evidence>
<organism evidence="1 2">
    <name type="scientific">Mycobacteroides abscessus subsp. abscessus</name>
    <dbReference type="NCBI Taxonomy" id="1185650"/>
    <lineage>
        <taxon>Bacteria</taxon>
        <taxon>Bacillati</taxon>
        <taxon>Actinomycetota</taxon>
        <taxon>Actinomycetes</taxon>
        <taxon>Mycobacteriales</taxon>
        <taxon>Mycobacteriaceae</taxon>
        <taxon>Mycobacteroides</taxon>
        <taxon>Mycobacteroides abscessus</taxon>
    </lineage>
</organism>
<comment type="caution">
    <text evidence="1">The sequence shown here is derived from an EMBL/GenBank/DDBJ whole genome shotgun (WGS) entry which is preliminary data.</text>
</comment>
<protein>
    <submittedName>
        <fullName evidence="1">Uncharacterized protein</fullName>
    </submittedName>
</protein>
<dbReference type="Proteomes" id="UP000185210">
    <property type="component" value="Unassembled WGS sequence"/>
</dbReference>
<reference evidence="1 2" key="1">
    <citation type="submission" date="2016-11" db="EMBL/GenBank/DDBJ databases">
        <authorList>
            <consortium name="Pathogen Informatics"/>
        </authorList>
    </citation>
    <scope>NUCLEOTIDE SEQUENCE [LARGE SCALE GENOMIC DNA]</scope>
    <source>
        <strain evidence="1 2">104</strain>
    </source>
</reference>
<name>A0AB38D1H2_9MYCO</name>
<accession>A0AB38D1H2</accession>
<dbReference type="AlphaFoldDB" id="A0AB38D1H2"/>
<evidence type="ECO:0000313" key="1">
    <source>
        <dbReference type="EMBL" id="SIB18698.1"/>
    </source>
</evidence>
<proteinExistence type="predicted"/>
<sequence length="61" mass="6915">MTPEAITEVARQIAIEHLEDGIEFSSVYERDELIEVDESVLRDIHDQANDFLNELARSIGA</sequence>
<dbReference type="EMBL" id="FSHM01000004">
    <property type="protein sequence ID" value="SIB18698.1"/>
    <property type="molecule type" value="Genomic_DNA"/>
</dbReference>
<gene>
    <name evidence="1" type="ORF">SAMEA2070301_03148</name>
</gene>